<dbReference type="InterPro" id="IPR000768">
    <property type="entry name" value="ART"/>
</dbReference>
<keyword evidence="6" id="KW-0521">NADP</keyword>
<protein>
    <recommendedName>
        <fullName evidence="6">NAD(P)(+)--arginine ADP-ribosyltransferase</fullName>
        <ecNumber evidence="6">2.4.2.31</ecNumber>
    </recommendedName>
    <alternativeName>
        <fullName evidence="6">Mono(ADP-ribosyl)transferase</fullName>
    </alternativeName>
</protein>
<dbReference type="PANTHER" id="PTHR11264:SF8">
    <property type="entry name" value="URACIL-DNA GLYCOSYLASE-LIKE DOMAIN-CONTAINING PROTEIN"/>
    <property type="match status" value="1"/>
</dbReference>
<sequence length="714" mass="76899">MPVSQADALRIHAAIHGGKDSVRLASGDTLPVTKASSRCRCVQAEGIDAREQNTGKPSKWADMAKAGSKITWFLGGSPQQWGRIVDGAVDQLGKQILGGGAEAKAKAAAKAAAAPPAKAKADALSEPPPQGAAKAKLAAKATLKASKEPVAPKAKRAANAPQPADGQPPAKRAKCALAAPAASPPPGTAAVASAEDPLGLAALFCGKGYGAVWEPILRPVIDKLPNAAGFIGPGRPKQIVPIRELTLQALKPNPPSGWRVISLGQSPYPRVESATGIAHFDNSISSWDDGRFGAVVSMRNIIKAAAMHKYGIPKATPSAEFRKLLRDRAVVNPAEWFQAMLTQGVLFMNAACTLLPPEDKSVRAGSVVEEHRKFWAPVIEAILGAILAECRLHGKGLVFAWWGGESLKLKKEFAKTIFAAYRDVRMEHVEHKNPAAMQDAFLDEPNIFGAINDKLKALQLGLPIDWLPSDGWQHHLCTDARASAMGEFITETKELHRMYLERLRDGLDSGNEELADITGVESSPLVPLAEALRALKLADAARQSTTKAQAMNRGALGIEEAAAVHMYTTNHLYRQLNAALRSAQRCSIQQYFLYLRILLAALSKLPSADKELYRGVPLDLSSQYAVGSEVTWWAVSSCTPDLKVACSFGASQKACTLFRIKAQRSVGIRELSQYKGEEEFILAPGTQLRVDKVQRAGGRVEIFLRELDRPRRVR</sequence>
<evidence type="ECO:0000256" key="6">
    <source>
        <dbReference type="RuleBase" id="RU361228"/>
    </source>
</evidence>
<keyword evidence="6" id="KW-0520">NAD</keyword>
<accession>A0ABN9P9R7</accession>
<dbReference type="Gene3D" id="3.40.470.10">
    <property type="entry name" value="Uracil-DNA glycosylase-like domain"/>
    <property type="match status" value="1"/>
</dbReference>
<dbReference type="InterPro" id="IPR036895">
    <property type="entry name" value="Uracil-DNA_glycosylase-like_sf"/>
</dbReference>
<dbReference type="PANTHER" id="PTHR11264">
    <property type="entry name" value="URACIL-DNA GLYCOSYLASE"/>
    <property type="match status" value="1"/>
</dbReference>
<dbReference type="PROSITE" id="PS51996">
    <property type="entry name" value="TR_MART"/>
    <property type="match status" value="1"/>
</dbReference>
<keyword evidence="4" id="KW-0548">Nucleotidyltransferase</keyword>
<reference evidence="8" key="1">
    <citation type="submission" date="2023-10" db="EMBL/GenBank/DDBJ databases">
        <authorList>
            <person name="Chen Y."/>
            <person name="Shah S."/>
            <person name="Dougan E. K."/>
            <person name="Thang M."/>
            <person name="Chan C."/>
        </authorList>
    </citation>
    <scope>NUCLEOTIDE SEQUENCE [LARGE SCALE GENOMIC DNA]</scope>
</reference>
<evidence type="ECO:0000313" key="8">
    <source>
        <dbReference type="EMBL" id="CAK0789498.1"/>
    </source>
</evidence>
<dbReference type="Pfam" id="PF01129">
    <property type="entry name" value="ART"/>
    <property type="match status" value="1"/>
</dbReference>
<dbReference type="Proteomes" id="UP001189429">
    <property type="component" value="Unassembled WGS sequence"/>
</dbReference>
<feature type="region of interest" description="Disordered" evidence="7">
    <location>
        <begin position="144"/>
        <end position="192"/>
    </location>
</feature>
<dbReference type="Gene3D" id="3.90.176.10">
    <property type="entry name" value="Toxin ADP-ribosyltransferase, Chain A, domain 1"/>
    <property type="match status" value="1"/>
</dbReference>
<dbReference type="EC" id="2.4.2.31" evidence="6"/>
<gene>
    <name evidence="8" type="ORF">PCOR1329_LOCUS1047</name>
</gene>
<evidence type="ECO:0000256" key="4">
    <source>
        <dbReference type="ARBA" id="ARBA00022695"/>
    </source>
</evidence>
<evidence type="ECO:0000256" key="1">
    <source>
        <dbReference type="ARBA" id="ARBA00009558"/>
    </source>
</evidence>
<comment type="similarity">
    <text evidence="1 6">Belongs to the Arg-specific ADP-ribosyltransferase family.</text>
</comment>
<comment type="caution">
    <text evidence="8">The sequence shown here is derived from an EMBL/GenBank/DDBJ whole genome shotgun (WGS) entry which is preliminary data.</text>
</comment>
<comment type="catalytic activity">
    <reaction evidence="5 6">
        <text>L-arginyl-[protein] + NAD(+) = N(omega)-(ADP-D-ribosyl)-L-arginyl-[protein] + nicotinamide + H(+)</text>
        <dbReference type="Rhea" id="RHEA:19149"/>
        <dbReference type="Rhea" id="RHEA-COMP:10532"/>
        <dbReference type="Rhea" id="RHEA-COMP:15087"/>
        <dbReference type="ChEBI" id="CHEBI:15378"/>
        <dbReference type="ChEBI" id="CHEBI:17154"/>
        <dbReference type="ChEBI" id="CHEBI:29965"/>
        <dbReference type="ChEBI" id="CHEBI:57540"/>
        <dbReference type="ChEBI" id="CHEBI:142554"/>
        <dbReference type="EC" id="2.4.2.31"/>
    </reaction>
</comment>
<evidence type="ECO:0000256" key="3">
    <source>
        <dbReference type="ARBA" id="ARBA00022679"/>
    </source>
</evidence>
<proteinExistence type="inferred from homology"/>
<dbReference type="SUPFAM" id="SSF52141">
    <property type="entry name" value="Uracil-DNA glycosylase-like"/>
    <property type="match status" value="1"/>
</dbReference>
<evidence type="ECO:0000256" key="7">
    <source>
        <dbReference type="SAM" id="MobiDB-lite"/>
    </source>
</evidence>
<dbReference type="EMBL" id="CAUYUJ010000248">
    <property type="protein sequence ID" value="CAK0789498.1"/>
    <property type="molecule type" value="Genomic_DNA"/>
</dbReference>
<keyword evidence="2 6" id="KW-0328">Glycosyltransferase</keyword>
<keyword evidence="9" id="KW-1185">Reference proteome</keyword>
<evidence type="ECO:0000256" key="5">
    <source>
        <dbReference type="ARBA" id="ARBA00047597"/>
    </source>
</evidence>
<keyword evidence="3 6" id="KW-0808">Transferase</keyword>
<evidence type="ECO:0000313" key="9">
    <source>
        <dbReference type="Proteomes" id="UP001189429"/>
    </source>
</evidence>
<evidence type="ECO:0000256" key="2">
    <source>
        <dbReference type="ARBA" id="ARBA00022676"/>
    </source>
</evidence>
<dbReference type="InterPro" id="IPR002043">
    <property type="entry name" value="UDG_fam1"/>
</dbReference>
<dbReference type="SUPFAM" id="SSF56399">
    <property type="entry name" value="ADP-ribosylation"/>
    <property type="match status" value="1"/>
</dbReference>
<name>A0ABN9P9R7_9DINO</name>
<organism evidence="8 9">
    <name type="scientific">Prorocentrum cordatum</name>
    <dbReference type="NCBI Taxonomy" id="2364126"/>
    <lineage>
        <taxon>Eukaryota</taxon>
        <taxon>Sar</taxon>
        <taxon>Alveolata</taxon>
        <taxon>Dinophyceae</taxon>
        <taxon>Prorocentrales</taxon>
        <taxon>Prorocentraceae</taxon>
        <taxon>Prorocentrum</taxon>
    </lineage>
</organism>